<keyword evidence="4" id="KW-1185">Reference proteome</keyword>
<evidence type="ECO:0000256" key="2">
    <source>
        <dbReference type="SAM" id="Phobius"/>
    </source>
</evidence>
<feature type="transmembrane region" description="Helical" evidence="2">
    <location>
        <begin position="362"/>
        <end position="381"/>
    </location>
</feature>
<sequence length="548" mass="65121">MDQIPNNNQNQGLNRSDTQAIPKNQTGRVIYQTYFCLLGTTLLILSIMSYYFYSDAFDNYKYIIENWQQQPIQSIRLSFDKCNNEEINLINYRWPGTVDGCDCRYSFRLLSIKTNNHHTWFPRNKIYNNHACNITQRAWGCISIYAKDAINFNRFPTQNQKEGFKLCAILEKDNSFYSHLPELDECPKGQIKCGNEVNYFYCTSQSQCPIFEIGFKDVTLIDNSQEQTEKGLTFLYNRKSEYKLPLVEVRVSEGEGICMKNHLRGLSNGRVEYPLMRENKTECQIDKRFIKLKSSNEVEFYESNNQLKIQDQLRGYEISKQYQWGLYARGYIEWKMSCRGEMFDNFIDQEQILEEILYTQKYLMIVSIIFFTIISVIWSYVQAHTLQGGDWPCIKGRGTEESNTIFYLEILTKIILQSLQAFIIIMSFSRTKEESNFLESVIQRNCSDEFVQLQLEYLRDMLSENIYRFNWGCLILFCITTVLDFCVVSYLIISFIRDRKDKENRYEQRDEIKQNYELSYMQQEMGNQNQQQQQQQQQQFNNQSPYFN</sequence>
<keyword evidence="2" id="KW-1133">Transmembrane helix</keyword>
<reference evidence="3" key="1">
    <citation type="submission" date="2021-01" db="EMBL/GenBank/DDBJ databases">
        <authorList>
            <consortium name="Genoscope - CEA"/>
            <person name="William W."/>
        </authorList>
    </citation>
    <scope>NUCLEOTIDE SEQUENCE</scope>
</reference>
<organism evidence="3 4">
    <name type="scientific">Paramecium primaurelia</name>
    <dbReference type="NCBI Taxonomy" id="5886"/>
    <lineage>
        <taxon>Eukaryota</taxon>
        <taxon>Sar</taxon>
        <taxon>Alveolata</taxon>
        <taxon>Ciliophora</taxon>
        <taxon>Intramacronucleata</taxon>
        <taxon>Oligohymenophorea</taxon>
        <taxon>Peniculida</taxon>
        <taxon>Parameciidae</taxon>
        <taxon>Paramecium</taxon>
    </lineage>
</organism>
<dbReference type="EMBL" id="CAJJDM010000114">
    <property type="protein sequence ID" value="CAD8099959.1"/>
    <property type="molecule type" value="Genomic_DNA"/>
</dbReference>
<evidence type="ECO:0008006" key="5">
    <source>
        <dbReference type="Google" id="ProtNLM"/>
    </source>
</evidence>
<evidence type="ECO:0000256" key="1">
    <source>
        <dbReference type="SAM" id="MobiDB-lite"/>
    </source>
</evidence>
<name>A0A8S1PA95_PARPR</name>
<accession>A0A8S1PA95</accession>
<comment type="caution">
    <text evidence="3">The sequence shown here is derived from an EMBL/GenBank/DDBJ whole genome shotgun (WGS) entry which is preliminary data.</text>
</comment>
<dbReference type="Proteomes" id="UP000688137">
    <property type="component" value="Unassembled WGS sequence"/>
</dbReference>
<dbReference type="OMA" id="TIFYLEI"/>
<feature type="transmembrane region" description="Helical" evidence="2">
    <location>
        <begin position="469"/>
        <end position="496"/>
    </location>
</feature>
<feature type="region of interest" description="Disordered" evidence="1">
    <location>
        <begin position="526"/>
        <end position="548"/>
    </location>
</feature>
<keyword evidence="2" id="KW-0812">Transmembrane</keyword>
<evidence type="ECO:0000313" key="4">
    <source>
        <dbReference type="Proteomes" id="UP000688137"/>
    </source>
</evidence>
<evidence type="ECO:0000313" key="3">
    <source>
        <dbReference type="EMBL" id="CAD8099959.1"/>
    </source>
</evidence>
<feature type="transmembrane region" description="Helical" evidence="2">
    <location>
        <begin position="31"/>
        <end position="53"/>
    </location>
</feature>
<keyword evidence="2" id="KW-0472">Membrane</keyword>
<dbReference type="AlphaFoldDB" id="A0A8S1PA95"/>
<gene>
    <name evidence="3" type="ORF">PPRIM_AZ9-3.1.T1110054</name>
</gene>
<proteinExistence type="predicted"/>
<protein>
    <recommendedName>
        <fullName evidence="5">Transmembrane protein</fullName>
    </recommendedName>
</protein>